<name>A0A1R3KVA0_COCAP</name>
<dbReference type="Pfam" id="PF26130">
    <property type="entry name" value="PB1-like"/>
    <property type="match status" value="1"/>
</dbReference>
<evidence type="ECO:0000259" key="1">
    <source>
        <dbReference type="Pfam" id="PF26130"/>
    </source>
</evidence>
<evidence type="ECO:0000313" key="2">
    <source>
        <dbReference type="EMBL" id="OMP10968.1"/>
    </source>
</evidence>
<dbReference type="AlphaFoldDB" id="A0A1R3KVA0"/>
<reference evidence="2 3" key="1">
    <citation type="submission" date="2013-09" db="EMBL/GenBank/DDBJ databases">
        <title>Corchorus capsularis genome sequencing.</title>
        <authorList>
            <person name="Alam M."/>
            <person name="Haque M.S."/>
            <person name="Islam M.S."/>
            <person name="Emdad E.M."/>
            <person name="Islam M.M."/>
            <person name="Ahmed B."/>
            <person name="Halim A."/>
            <person name="Hossen Q.M.M."/>
            <person name="Hossain M.Z."/>
            <person name="Ahmed R."/>
            <person name="Khan M.M."/>
            <person name="Islam R."/>
            <person name="Rashid M.M."/>
            <person name="Khan S.A."/>
            <person name="Rahman M.S."/>
            <person name="Alam M."/>
        </authorList>
    </citation>
    <scope>NUCLEOTIDE SEQUENCE [LARGE SCALE GENOMIC DNA]</scope>
    <source>
        <strain evidence="3">cv. CVL-1</strain>
        <tissue evidence="2">Whole seedling</tissue>
    </source>
</reference>
<keyword evidence="3" id="KW-1185">Reference proteome</keyword>
<gene>
    <name evidence="2" type="ORF">CCACVL1_00744</name>
</gene>
<dbReference type="OrthoDB" id="10571962at2759"/>
<dbReference type="Gramene" id="OMP10968">
    <property type="protein sequence ID" value="OMP10968"/>
    <property type="gene ID" value="CCACVL1_00744"/>
</dbReference>
<dbReference type="Proteomes" id="UP000188268">
    <property type="component" value="Unassembled WGS sequence"/>
</dbReference>
<protein>
    <recommendedName>
        <fullName evidence="1">PB1-like domain-containing protein</fullName>
    </recommendedName>
</protein>
<accession>A0A1R3KVA0</accession>
<dbReference type="EMBL" id="AWWV01001751">
    <property type="protein sequence ID" value="OMP10968.1"/>
    <property type="molecule type" value="Genomic_DNA"/>
</dbReference>
<dbReference type="InterPro" id="IPR058594">
    <property type="entry name" value="PB1-like_dom_pln"/>
</dbReference>
<organism evidence="2 3">
    <name type="scientific">Corchorus capsularis</name>
    <name type="common">Jute</name>
    <dbReference type="NCBI Taxonomy" id="210143"/>
    <lineage>
        <taxon>Eukaryota</taxon>
        <taxon>Viridiplantae</taxon>
        <taxon>Streptophyta</taxon>
        <taxon>Embryophyta</taxon>
        <taxon>Tracheophyta</taxon>
        <taxon>Spermatophyta</taxon>
        <taxon>Magnoliopsida</taxon>
        <taxon>eudicotyledons</taxon>
        <taxon>Gunneridae</taxon>
        <taxon>Pentapetalae</taxon>
        <taxon>rosids</taxon>
        <taxon>malvids</taxon>
        <taxon>Malvales</taxon>
        <taxon>Malvaceae</taxon>
        <taxon>Grewioideae</taxon>
        <taxon>Apeibeae</taxon>
        <taxon>Corchorus</taxon>
    </lineage>
</organism>
<evidence type="ECO:0000313" key="3">
    <source>
        <dbReference type="Proteomes" id="UP000188268"/>
    </source>
</evidence>
<sequence length="105" mass="12099">MDSDYCTVRFHYCGRFAGLSDSSDVIYVDGVEDDLKLDPDKISLPFLEGICQRGGFQNIKYMFYLKTGYTNLMEGMQIVESDETARAMANDMRQTDDLLHFYVDH</sequence>
<proteinExistence type="predicted"/>
<feature type="domain" description="PB1-like" evidence="1">
    <location>
        <begin position="4"/>
        <end position="105"/>
    </location>
</feature>
<comment type="caution">
    <text evidence="2">The sequence shown here is derived from an EMBL/GenBank/DDBJ whole genome shotgun (WGS) entry which is preliminary data.</text>
</comment>